<dbReference type="EMBL" id="MU155175">
    <property type="protein sequence ID" value="KAF9481690.1"/>
    <property type="molecule type" value="Genomic_DNA"/>
</dbReference>
<comment type="caution">
    <text evidence="1">The sequence shown here is derived from an EMBL/GenBank/DDBJ whole genome shotgun (WGS) entry which is preliminary data.</text>
</comment>
<accession>A0A9P6D328</accession>
<proteinExistence type="predicted"/>
<sequence>MQALKDVNIALPLGHAYASDLFYDLIAELEQMRSKNDIRSIVLGLNISGEIGYQQCNDLDQLDMVLTESGWPNLEQVFITIYTHNVRAIGGVLPVNEMLRKLPATQFPRLSSNDSLVFRFVTVQMPFATIQ</sequence>
<name>A0A9P6D328_9AGAR</name>
<evidence type="ECO:0000313" key="2">
    <source>
        <dbReference type="Proteomes" id="UP000807469"/>
    </source>
</evidence>
<evidence type="ECO:0000313" key="1">
    <source>
        <dbReference type="EMBL" id="KAF9481690.1"/>
    </source>
</evidence>
<organism evidence="1 2">
    <name type="scientific">Pholiota conissans</name>
    <dbReference type="NCBI Taxonomy" id="109636"/>
    <lineage>
        <taxon>Eukaryota</taxon>
        <taxon>Fungi</taxon>
        <taxon>Dikarya</taxon>
        <taxon>Basidiomycota</taxon>
        <taxon>Agaricomycotina</taxon>
        <taxon>Agaricomycetes</taxon>
        <taxon>Agaricomycetidae</taxon>
        <taxon>Agaricales</taxon>
        <taxon>Agaricineae</taxon>
        <taxon>Strophariaceae</taxon>
        <taxon>Pholiota</taxon>
    </lineage>
</organism>
<gene>
    <name evidence="1" type="ORF">BDN70DRAFT_893149</name>
</gene>
<dbReference type="AlphaFoldDB" id="A0A9P6D328"/>
<dbReference type="OrthoDB" id="2745898at2759"/>
<keyword evidence="2" id="KW-1185">Reference proteome</keyword>
<dbReference type="Proteomes" id="UP000807469">
    <property type="component" value="Unassembled WGS sequence"/>
</dbReference>
<protein>
    <submittedName>
        <fullName evidence="1">Uncharacterized protein</fullName>
    </submittedName>
</protein>
<reference evidence="1" key="1">
    <citation type="submission" date="2020-11" db="EMBL/GenBank/DDBJ databases">
        <authorList>
            <consortium name="DOE Joint Genome Institute"/>
            <person name="Ahrendt S."/>
            <person name="Riley R."/>
            <person name="Andreopoulos W."/>
            <person name="Labutti K."/>
            <person name="Pangilinan J."/>
            <person name="Ruiz-Duenas F.J."/>
            <person name="Barrasa J.M."/>
            <person name="Sanchez-Garcia M."/>
            <person name="Camarero S."/>
            <person name="Miyauchi S."/>
            <person name="Serrano A."/>
            <person name="Linde D."/>
            <person name="Babiker R."/>
            <person name="Drula E."/>
            <person name="Ayuso-Fernandez I."/>
            <person name="Pacheco R."/>
            <person name="Padilla G."/>
            <person name="Ferreira P."/>
            <person name="Barriuso J."/>
            <person name="Kellner H."/>
            <person name="Castanera R."/>
            <person name="Alfaro M."/>
            <person name="Ramirez L."/>
            <person name="Pisabarro A.G."/>
            <person name="Kuo A."/>
            <person name="Tritt A."/>
            <person name="Lipzen A."/>
            <person name="He G."/>
            <person name="Yan M."/>
            <person name="Ng V."/>
            <person name="Cullen D."/>
            <person name="Martin F."/>
            <person name="Rosso M.-N."/>
            <person name="Henrissat B."/>
            <person name="Hibbett D."/>
            <person name="Martinez A.T."/>
            <person name="Grigoriev I.V."/>
        </authorList>
    </citation>
    <scope>NUCLEOTIDE SEQUENCE</scope>
    <source>
        <strain evidence="1">CIRM-BRFM 674</strain>
    </source>
</reference>